<feature type="transmembrane region" description="Helical" evidence="1">
    <location>
        <begin position="83"/>
        <end position="106"/>
    </location>
</feature>
<dbReference type="EMBL" id="AB812032">
    <property type="protein sequence ID" value="BAQ01238.1"/>
    <property type="molecule type" value="Genomic_DNA"/>
</dbReference>
<keyword evidence="1" id="KW-0812">Transmembrane</keyword>
<organism evidence="2">
    <name type="scientific">Escherichia coli</name>
    <dbReference type="NCBI Taxonomy" id="562"/>
    <lineage>
        <taxon>Bacteria</taxon>
        <taxon>Pseudomonadati</taxon>
        <taxon>Pseudomonadota</taxon>
        <taxon>Gammaproteobacteria</taxon>
        <taxon>Enterobacterales</taxon>
        <taxon>Enterobacteriaceae</taxon>
        <taxon>Escherichia</taxon>
    </lineage>
</organism>
<reference evidence="2" key="1">
    <citation type="journal article" date="2014" name="DNA Res.">
        <title>A complete view of the genetic diversity of the Escherichia coli O-antigen biosynthesis gene cluster.</title>
        <authorList>
            <person name="Iguchi A."/>
            <person name="Iyoda S."/>
            <person name="Kikuchi T."/>
            <person name="Ogura Y."/>
            <person name="Katsura K."/>
            <person name="Ohnishi M."/>
            <person name="Hayashi T."/>
            <person name="Thomson N.R."/>
        </authorList>
    </citation>
    <scope>NUCLEOTIDE SEQUENCE</scope>
    <source>
        <strain evidence="2">E71</strain>
    </source>
</reference>
<feature type="transmembrane region" description="Helical" evidence="1">
    <location>
        <begin position="338"/>
        <end position="358"/>
    </location>
</feature>
<feature type="transmembrane region" description="Helical" evidence="1">
    <location>
        <begin position="370"/>
        <end position="394"/>
    </location>
</feature>
<dbReference type="AlphaFoldDB" id="A0A0B1A5U9"/>
<evidence type="ECO:0000313" key="2">
    <source>
        <dbReference type="EMBL" id="BAQ01238.1"/>
    </source>
</evidence>
<gene>
    <name evidence="2" type="primary">wzy</name>
</gene>
<feature type="transmembrane region" description="Helical" evidence="1">
    <location>
        <begin position="30"/>
        <end position="47"/>
    </location>
</feature>
<sequence length="408" mass="46764">MTSLRLKDSFFIFILLVITSKYMIFSILPIGNVINVLACMLSLFLLFRRRFIVKIKSTTQKLGCIFFILSLLLFNISKFSNELTLFNAIIPTGLIMVFMVLIPLAFDKFDLIDALKKYSVFNFWLLVLGLTLYFLNLLGFLGASSLVAAADHANQDGYVSLLNLAYYPSWINIKVSSFIIHRFSGVFWEPGTLGLYLIFLITIEIILFEHEKLGSKIRIFVFILSGVASLSLLFFVSVVVLYFFHLVSQKKDRKTLLAYSLLICILTFICVYYYDYLYQAVLYRLDFDTQRGFVGNTRSGVVFEFWNQFSSGGLLSQLIGFGPYSKFEGDSTSIMIKIYQRGILGFIFLFLSFVCFSLKSSKLFFMPAWILALIILSQFEGAIFLVMMMLFSILCKYKMADHNQTSLS</sequence>
<keyword evidence="1" id="KW-0472">Membrane</keyword>
<accession>A0A0B1A5U9</accession>
<evidence type="ECO:0000256" key="1">
    <source>
        <dbReference type="SAM" id="Phobius"/>
    </source>
</evidence>
<feature type="transmembrane region" description="Helical" evidence="1">
    <location>
        <begin position="219"/>
        <end position="244"/>
    </location>
</feature>
<dbReference type="RefSeq" id="WP_032172819.1">
    <property type="nucleotide sequence ID" value="NZ_AP021893.1"/>
</dbReference>
<feature type="transmembrane region" description="Helical" evidence="1">
    <location>
        <begin position="118"/>
        <end position="141"/>
    </location>
</feature>
<feature type="transmembrane region" description="Helical" evidence="1">
    <location>
        <begin position="256"/>
        <end position="274"/>
    </location>
</feature>
<keyword evidence="1" id="KW-1133">Transmembrane helix</keyword>
<name>A0A0B1A5U9_ECOLX</name>
<protein>
    <submittedName>
        <fullName evidence="2">O-antigen polymerase</fullName>
    </submittedName>
</protein>
<proteinExistence type="predicted"/>
<feature type="transmembrane region" description="Helical" evidence="1">
    <location>
        <begin position="187"/>
        <end position="207"/>
    </location>
</feature>